<dbReference type="EMBL" id="CAJHJG010000328">
    <property type="protein sequence ID" value="CAD6901313.1"/>
    <property type="molecule type" value="Genomic_DNA"/>
</dbReference>
<evidence type="ECO:0000256" key="1">
    <source>
        <dbReference type="SAM" id="SignalP"/>
    </source>
</evidence>
<feature type="signal peptide" evidence="1">
    <location>
        <begin position="1"/>
        <end position="23"/>
    </location>
</feature>
<dbReference type="EMBL" id="LWDD02000220">
    <property type="protein sequence ID" value="KAE8262603.1"/>
    <property type="molecule type" value="Genomic_DNA"/>
</dbReference>
<keyword evidence="5" id="KW-1185">Reference proteome</keyword>
<comment type="caution">
    <text evidence="3">The sequence shown here is derived from an EMBL/GenBank/DDBJ whole genome shotgun (WGS) entry which is preliminary data.</text>
</comment>
<accession>A0A177V6C1</accession>
<gene>
    <name evidence="3" type="ORF">A4X03_0g2326</name>
    <name evidence="2" type="ORF">JKIAZH3_G8471</name>
</gene>
<keyword evidence="1" id="KW-0732">Signal</keyword>
<evidence type="ECO:0000313" key="3">
    <source>
        <dbReference type="EMBL" id="KAE8262603.1"/>
    </source>
</evidence>
<evidence type="ECO:0000313" key="5">
    <source>
        <dbReference type="Proteomes" id="UP000836402"/>
    </source>
</evidence>
<sequence>MFRPQHVASLIVAVVLAASNARADSSDADFSLDNLPKTWQDGQTGTNKCNKWMPSSQDSLCQVAFINSASDFCLWASRAPGVVGDTERDEVAWCTKPGRGTRLIPDGILNSVHFVKTPTYVQVTGTGDFTKINILAGDEGGELDPHGADGNGNPIGGLVYTNAFGGQFQQIHQWTNFMSATEYCFKACIDTDDAETQCAHQY</sequence>
<name>A0A177V6C1_9BASI</name>
<evidence type="ECO:0000313" key="4">
    <source>
        <dbReference type="Proteomes" id="UP000077671"/>
    </source>
</evidence>
<reference evidence="2" key="3">
    <citation type="submission" date="2020-10" db="EMBL/GenBank/DDBJ databases">
        <authorList>
            <person name="Sedaghatjoo S."/>
        </authorList>
    </citation>
    <scope>NUCLEOTIDE SEQUENCE</scope>
    <source>
        <strain evidence="2">AZH3</strain>
    </source>
</reference>
<reference evidence="3" key="1">
    <citation type="submission" date="2016-04" db="EMBL/GenBank/DDBJ databases">
        <authorList>
            <person name="Nguyen H.D."/>
            <person name="Kesanakurti P."/>
            <person name="Cullis J."/>
            <person name="Levesque C.A."/>
            <person name="Hambleton S."/>
        </authorList>
    </citation>
    <scope>NUCLEOTIDE SEQUENCE</scope>
    <source>
        <strain evidence="3">DAOMC 238032</strain>
    </source>
</reference>
<feature type="chain" id="PRO_5044550252" evidence="1">
    <location>
        <begin position="24"/>
        <end position="202"/>
    </location>
</feature>
<evidence type="ECO:0000313" key="2">
    <source>
        <dbReference type="EMBL" id="CAD6901313.1"/>
    </source>
</evidence>
<dbReference type="Proteomes" id="UP000077671">
    <property type="component" value="Unassembled WGS sequence"/>
</dbReference>
<protein>
    <submittedName>
        <fullName evidence="3">Uncharacterized protein</fullName>
    </submittedName>
</protein>
<proteinExistence type="predicted"/>
<dbReference type="AlphaFoldDB" id="A0A177V6C1"/>
<organism evidence="3 4">
    <name type="scientific">Tilletia caries</name>
    <name type="common">wheat bunt fungus</name>
    <dbReference type="NCBI Taxonomy" id="13290"/>
    <lineage>
        <taxon>Eukaryota</taxon>
        <taxon>Fungi</taxon>
        <taxon>Dikarya</taxon>
        <taxon>Basidiomycota</taxon>
        <taxon>Ustilaginomycotina</taxon>
        <taxon>Exobasidiomycetes</taxon>
        <taxon>Tilletiales</taxon>
        <taxon>Tilletiaceae</taxon>
        <taxon>Tilletia</taxon>
    </lineage>
</organism>
<reference evidence="3" key="2">
    <citation type="journal article" date="2019" name="IMA Fungus">
        <title>Genome sequencing and comparison of five Tilletia species to identify candidate genes for the detection of regulated species infecting wheat.</title>
        <authorList>
            <person name="Nguyen H.D.T."/>
            <person name="Sultana T."/>
            <person name="Kesanakurti P."/>
            <person name="Hambleton S."/>
        </authorList>
    </citation>
    <scope>NUCLEOTIDE SEQUENCE</scope>
    <source>
        <strain evidence="3">DAOMC 238032</strain>
    </source>
</reference>
<dbReference type="Proteomes" id="UP000836402">
    <property type="component" value="Unassembled WGS sequence"/>
</dbReference>